<dbReference type="GO" id="GO:0008704">
    <property type="term" value="F:5-carboxymethyl-2-hydroxymuconate delta-isomerase activity"/>
    <property type="evidence" value="ECO:0007669"/>
    <property type="project" value="InterPro"/>
</dbReference>
<evidence type="ECO:0000256" key="1">
    <source>
        <dbReference type="ARBA" id="ARBA00022723"/>
    </source>
</evidence>
<comment type="caution">
    <text evidence="3">The sequence shown here is derived from an EMBL/GenBank/DDBJ whole genome shotgun (WGS) entry which is preliminary data.</text>
</comment>
<keyword evidence="3" id="KW-0413">Isomerase</keyword>
<keyword evidence="1" id="KW-0479">Metal-binding</keyword>
<dbReference type="InterPro" id="IPR036663">
    <property type="entry name" value="Fumarylacetoacetase_C_sf"/>
</dbReference>
<evidence type="ECO:0000259" key="2">
    <source>
        <dbReference type="Pfam" id="PF01557"/>
    </source>
</evidence>
<dbReference type="SUPFAM" id="SSF56529">
    <property type="entry name" value="FAH"/>
    <property type="match status" value="1"/>
</dbReference>
<accession>A0A2S5KWR0</accession>
<evidence type="ECO:0000313" key="4">
    <source>
        <dbReference type="Proteomes" id="UP000238196"/>
    </source>
</evidence>
<reference evidence="3 4" key="1">
    <citation type="submission" date="2018-02" db="EMBL/GenBank/DDBJ databases">
        <title>novel marine gammaproteobacteria from coastal saline agro ecosystem.</title>
        <authorList>
            <person name="Krishnan R."/>
            <person name="Ramesh Kumar N."/>
        </authorList>
    </citation>
    <scope>NUCLEOTIDE SEQUENCE [LARGE SCALE GENOMIC DNA]</scope>
    <source>
        <strain evidence="3 4">228</strain>
    </source>
</reference>
<protein>
    <submittedName>
        <fullName evidence="3">4-hydroxyphenylacetate isomerase</fullName>
    </submittedName>
</protein>
<dbReference type="EMBL" id="PRLP01000004">
    <property type="protein sequence ID" value="PPC79210.1"/>
    <property type="molecule type" value="Genomic_DNA"/>
</dbReference>
<dbReference type="GO" id="GO:0046872">
    <property type="term" value="F:metal ion binding"/>
    <property type="evidence" value="ECO:0007669"/>
    <property type="project" value="UniProtKB-KW"/>
</dbReference>
<evidence type="ECO:0000313" key="3">
    <source>
        <dbReference type="EMBL" id="PPC79210.1"/>
    </source>
</evidence>
<dbReference type="Pfam" id="PF01557">
    <property type="entry name" value="FAA_hydrolase"/>
    <property type="match status" value="1"/>
</dbReference>
<name>A0A2S5KWR0_9PROT</name>
<dbReference type="OrthoDB" id="5291756at2"/>
<feature type="domain" description="Fumarylacetoacetase-like C-terminal" evidence="2">
    <location>
        <begin position="39"/>
        <end position="243"/>
    </location>
</feature>
<dbReference type="AlphaFoldDB" id="A0A2S5KWR0"/>
<organism evidence="3 4">
    <name type="scientific">Proteobacteria bacterium 228</name>
    <dbReference type="NCBI Taxonomy" id="2083153"/>
    <lineage>
        <taxon>Bacteria</taxon>
        <taxon>Pseudomonadati</taxon>
        <taxon>Pseudomonadota</taxon>
    </lineage>
</organism>
<dbReference type="PANTHER" id="PTHR11820">
    <property type="entry name" value="ACYLPYRUVASE"/>
    <property type="match status" value="1"/>
</dbReference>
<dbReference type="GO" id="GO:0018800">
    <property type="term" value="F:5-oxopent-3-ene-1,2,5-tricarboxylate decarboxylase activity"/>
    <property type="evidence" value="ECO:0007669"/>
    <property type="project" value="InterPro"/>
</dbReference>
<gene>
    <name evidence="3" type="ORF">C4K68_01080</name>
</gene>
<sequence length="256" mass="27652">MKRGHILLDGQDWEIIQHTELPPGPEANKLPWTLPITGTVIGVALNTTSILASLEGQLDKAPYKEAPKTPVLFIKTANTHVKSGQEVAIPLDQPSFAGPALGVLIGKVASKVREEDALEVIAGYTLVNEISLEEKSFYRPDIKGKCRDTFCPIGTLITDTSDIADPSALTIDVSVNGVLQQQYRTSELIYSIPQLIARISAFMTLQPGDLLITGTPLKQVRLQNGDIISLHCKELGSLENPVVATINHETGAEIGQ</sequence>
<dbReference type="Gene3D" id="3.90.850.10">
    <property type="entry name" value="Fumarylacetoacetase-like, C-terminal domain"/>
    <property type="match status" value="1"/>
</dbReference>
<dbReference type="NCBIfam" id="TIGR02305">
    <property type="entry name" value="HpaG-N-term"/>
    <property type="match status" value="1"/>
</dbReference>
<proteinExistence type="predicted"/>
<dbReference type="Proteomes" id="UP000238196">
    <property type="component" value="Unassembled WGS sequence"/>
</dbReference>
<dbReference type="InterPro" id="IPR012686">
    <property type="entry name" value="HPA_isomer/decarb_N"/>
</dbReference>
<dbReference type="PANTHER" id="PTHR11820:SF114">
    <property type="entry name" value="4-HYDROXYPHENYLACETATE CATABOLISM PROTEIN"/>
    <property type="match status" value="1"/>
</dbReference>
<dbReference type="InterPro" id="IPR011234">
    <property type="entry name" value="Fumarylacetoacetase-like_C"/>
</dbReference>